<protein>
    <submittedName>
        <fullName evidence="11">Aa_trans domain-containing protein</fullName>
    </submittedName>
</protein>
<dbReference type="STRING" id="27835.A0A0N4Y0K8"/>
<keyword evidence="2" id="KW-0813">Transport</keyword>
<evidence type="ECO:0000256" key="3">
    <source>
        <dbReference type="ARBA" id="ARBA00022692"/>
    </source>
</evidence>
<feature type="transmembrane region" description="Helical" evidence="8">
    <location>
        <begin position="122"/>
        <end position="142"/>
    </location>
</feature>
<reference evidence="9 10" key="2">
    <citation type="submission" date="2018-11" db="EMBL/GenBank/DDBJ databases">
        <authorList>
            <consortium name="Pathogen Informatics"/>
        </authorList>
    </citation>
    <scope>NUCLEOTIDE SEQUENCE [LARGE SCALE GENOMIC DNA]</scope>
</reference>
<evidence type="ECO:0000313" key="9">
    <source>
        <dbReference type="EMBL" id="VDL72661.1"/>
    </source>
</evidence>
<evidence type="ECO:0000256" key="7">
    <source>
        <dbReference type="PIRSR" id="PIRSR600175-1"/>
    </source>
</evidence>
<dbReference type="InterPro" id="IPR037272">
    <property type="entry name" value="SNS_sf"/>
</dbReference>
<dbReference type="Pfam" id="PF00209">
    <property type="entry name" value="SNF"/>
    <property type="match status" value="2"/>
</dbReference>
<evidence type="ECO:0000256" key="2">
    <source>
        <dbReference type="ARBA" id="ARBA00022448"/>
    </source>
</evidence>
<dbReference type="PANTHER" id="PTHR11616">
    <property type="entry name" value="SODIUM/CHLORIDE DEPENDENT TRANSPORTER"/>
    <property type="match status" value="1"/>
</dbReference>
<comment type="subcellular location">
    <subcellularLocation>
        <location evidence="1">Membrane</location>
        <topology evidence="1">Multi-pass membrane protein</topology>
    </subcellularLocation>
</comment>
<dbReference type="Proteomes" id="UP000271162">
    <property type="component" value="Unassembled WGS sequence"/>
</dbReference>
<organism evidence="11">
    <name type="scientific">Nippostrongylus brasiliensis</name>
    <name type="common">Rat hookworm</name>
    <dbReference type="NCBI Taxonomy" id="27835"/>
    <lineage>
        <taxon>Eukaryota</taxon>
        <taxon>Metazoa</taxon>
        <taxon>Ecdysozoa</taxon>
        <taxon>Nematoda</taxon>
        <taxon>Chromadorea</taxon>
        <taxon>Rhabditida</taxon>
        <taxon>Rhabditina</taxon>
        <taxon>Rhabditomorpha</taxon>
        <taxon>Strongyloidea</taxon>
        <taxon>Heligmosomidae</taxon>
        <taxon>Nippostrongylus</taxon>
    </lineage>
</organism>
<feature type="transmembrane region" description="Helical" evidence="8">
    <location>
        <begin position="96"/>
        <end position="115"/>
    </location>
</feature>
<feature type="binding site" evidence="7">
    <location>
        <position position="71"/>
    </location>
    <ligand>
        <name>Na(+)</name>
        <dbReference type="ChEBI" id="CHEBI:29101"/>
        <label>1</label>
    </ligand>
</feature>
<feature type="binding site" evidence="7">
    <location>
        <position position="139"/>
    </location>
    <ligand>
        <name>Na(+)</name>
        <dbReference type="ChEBI" id="CHEBI:29101"/>
        <label>1</label>
    </ligand>
</feature>
<evidence type="ECO:0000256" key="8">
    <source>
        <dbReference type="SAM" id="Phobius"/>
    </source>
</evidence>
<keyword evidence="7" id="KW-0915">Sodium</keyword>
<dbReference type="EMBL" id="UYSL01020086">
    <property type="protein sequence ID" value="VDL72661.1"/>
    <property type="molecule type" value="Genomic_DNA"/>
</dbReference>
<sequence length="204" mass="22904">MLILVKGHEYMGKVAYVTSTAPYLIIIILFFRGVTLEGATDGVHYYLGKPDYARIFKTETWSAALIQICFSLNVGYGGIIVLASYNERTNNCFKDAWIVISGVLVMRLSLAFVAYPQAMAKMPWTPVWAAFFFGMLFFLGISSEVGEFTLNFSYIFEIILIMLERQRVVQLHKVANIAAKASHKFLDYPFLLGVDILSGSSCAY</sequence>
<evidence type="ECO:0000313" key="11">
    <source>
        <dbReference type="WBParaSite" id="NBR_0000907101-mRNA-1"/>
    </source>
</evidence>
<dbReference type="PANTHER" id="PTHR11616:SF326">
    <property type="entry name" value="SODIUM-DEPENDENT TRANSPORTER SNF-5"/>
    <property type="match status" value="1"/>
</dbReference>
<keyword evidence="4" id="KW-0769">Symport</keyword>
<dbReference type="PROSITE" id="PS50267">
    <property type="entry name" value="NA_NEUROTRAN_SYMP_3"/>
    <property type="match status" value="1"/>
</dbReference>
<name>A0A0N4Y0K8_NIPBR</name>
<dbReference type="WBParaSite" id="NBR_0000907101-mRNA-1">
    <property type="protein sequence ID" value="NBR_0000907101-mRNA-1"/>
    <property type="gene ID" value="NBR_0000907101"/>
</dbReference>
<keyword evidence="5 8" id="KW-1133">Transmembrane helix</keyword>
<feature type="transmembrane region" description="Helical" evidence="8">
    <location>
        <begin position="20"/>
        <end position="40"/>
    </location>
</feature>
<keyword evidence="7" id="KW-0479">Metal-binding</keyword>
<feature type="binding site" evidence="7">
    <location>
        <position position="143"/>
    </location>
    <ligand>
        <name>Na(+)</name>
        <dbReference type="ChEBI" id="CHEBI:29101"/>
        <label>1</label>
    </ligand>
</feature>
<evidence type="ECO:0000313" key="10">
    <source>
        <dbReference type="Proteomes" id="UP000271162"/>
    </source>
</evidence>
<dbReference type="SUPFAM" id="SSF161070">
    <property type="entry name" value="SNF-like"/>
    <property type="match status" value="1"/>
</dbReference>
<dbReference type="GO" id="GO:0006865">
    <property type="term" value="P:amino acid transport"/>
    <property type="evidence" value="ECO:0007669"/>
    <property type="project" value="TreeGrafter"/>
</dbReference>
<evidence type="ECO:0000256" key="4">
    <source>
        <dbReference type="ARBA" id="ARBA00022847"/>
    </source>
</evidence>
<feature type="transmembrane region" description="Helical" evidence="8">
    <location>
        <begin position="61"/>
        <end position="84"/>
    </location>
</feature>
<dbReference type="GO" id="GO:0035725">
    <property type="term" value="P:sodium ion transmembrane transport"/>
    <property type="evidence" value="ECO:0007669"/>
    <property type="project" value="TreeGrafter"/>
</dbReference>
<dbReference type="GO" id="GO:0005886">
    <property type="term" value="C:plasma membrane"/>
    <property type="evidence" value="ECO:0007669"/>
    <property type="project" value="TreeGrafter"/>
</dbReference>
<dbReference type="GO" id="GO:0015293">
    <property type="term" value="F:symporter activity"/>
    <property type="evidence" value="ECO:0007669"/>
    <property type="project" value="UniProtKB-KW"/>
</dbReference>
<dbReference type="AlphaFoldDB" id="A0A0N4Y0K8"/>
<dbReference type="InterPro" id="IPR000175">
    <property type="entry name" value="Na/ntran_symport"/>
</dbReference>
<accession>A0A0N4Y0K8</accession>
<keyword evidence="6 8" id="KW-0472">Membrane</keyword>
<reference evidence="11" key="1">
    <citation type="submission" date="2017-02" db="UniProtKB">
        <authorList>
            <consortium name="WormBaseParasite"/>
        </authorList>
    </citation>
    <scope>IDENTIFICATION</scope>
</reference>
<dbReference type="GO" id="GO:0046872">
    <property type="term" value="F:metal ion binding"/>
    <property type="evidence" value="ECO:0007669"/>
    <property type="project" value="UniProtKB-KW"/>
</dbReference>
<keyword evidence="3 8" id="KW-0812">Transmembrane</keyword>
<proteinExistence type="predicted"/>
<gene>
    <name evidence="9" type="ORF">NBR_LOCUS9072</name>
</gene>
<evidence type="ECO:0000256" key="5">
    <source>
        <dbReference type="ARBA" id="ARBA00022989"/>
    </source>
</evidence>
<keyword evidence="10" id="KW-1185">Reference proteome</keyword>
<evidence type="ECO:0000256" key="6">
    <source>
        <dbReference type="ARBA" id="ARBA00023136"/>
    </source>
</evidence>
<evidence type="ECO:0000256" key="1">
    <source>
        <dbReference type="ARBA" id="ARBA00004141"/>
    </source>
</evidence>